<evidence type="ECO:0000313" key="2">
    <source>
        <dbReference type="Proteomes" id="UP000634136"/>
    </source>
</evidence>
<dbReference type="AlphaFoldDB" id="A0A834SV77"/>
<gene>
    <name evidence="1" type="ORF">G2W53_037055</name>
</gene>
<dbReference type="Proteomes" id="UP000634136">
    <property type="component" value="Unassembled WGS sequence"/>
</dbReference>
<name>A0A834SV77_9FABA</name>
<protein>
    <submittedName>
        <fullName evidence="1">Uncharacterized protein</fullName>
    </submittedName>
</protein>
<evidence type="ECO:0000313" key="1">
    <source>
        <dbReference type="EMBL" id="KAF7810312.1"/>
    </source>
</evidence>
<comment type="caution">
    <text evidence="1">The sequence shown here is derived from an EMBL/GenBank/DDBJ whole genome shotgun (WGS) entry which is preliminary data.</text>
</comment>
<reference evidence="1" key="1">
    <citation type="submission" date="2020-09" db="EMBL/GenBank/DDBJ databases">
        <title>Genome-Enabled Discovery of Anthraquinone Biosynthesis in Senna tora.</title>
        <authorList>
            <person name="Kang S.-H."/>
            <person name="Pandey R.P."/>
            <person name="Lee C.-M."/>
            <person name="Sim J.-S."/>
            <person name="Jeong J.-T."/>
            <person name="Choi B.-S."/>
            <person name="Jung M."/>
            <person name="Ginzburg D."/>
            <person name="Zhao K."/>
            <person name="Won S.Y."/>
            <person name="Oh T.-J."/>
            <person name="Yu Y."/>
            <person name="Kim N.-H."/>
            <person name="Lee O.R."/>
            <person name="Lee T.-H."/>
            <person name="Bashyal P."/>
            <person name="Kim T.-S."/>
            <person name="Lee W.-H."/>
            <person name="Kawkins C."/>
            <person name="Kim C.-K."/>
            <person name="Kim J.S."/>
            <person name="Ahn B.O."/>
            <person name="Rhee S.Y."/>
            <person name="Sohng J.K."/>
        </authorList>
    </citation>
    <scope>NUCLEOTIDE SEQUENCE</scope>
    <source>
        <tissue evidence="1">Leaf</tissue>
    </source>
</reference>
<organism evidence="1 2">
    <name type="scientific">Senna tora</name>
    <dbReference type="NCBI Taxonomy" id="362788"/>
    <lineage>
        <taxon>Eukaryota</taxon>
        <taxon>Viridiplantae</taxon>
        <taxon>Streptophyta</taxon>
        <taxon>Embryophyta</taxon>
        <taxon>Tracheophyta</taxon>
        <taxon>Spermatophyta</taxon>
        <taxon>Magnoliopsida</taxon>
        <taxon>eudicotyledons</taxon>
        <taxon>Gunneridae</taxon>
        <taxon>Pentapetalae</taxon>
        <taxon>rosids</taxon>
        <taxon>fabids</taxon>
        <taxon>Fabales</taxon>
        <taxon>Fabaceae</taxon>
        <taxon>Caesalpinioideae</taxon>
        <taxon>Cassia clade</taxon>
        <taxon>Senna</taxon>
    </lineage>
</organism>
<keyword evidence="2" id="KW-1185">Reference proteome</keyword>
<proteinExistence type="predicted"/>
<sequence length="191" mass="21989">MDVSRAFVVWMESKICLRKVFVRSRESWLKVEALRVSWSIRKMECSFLGSFSISGHLNNSLRSPFVRTARLPQTRRLNPMMASTILRSVSKQNLASYPSNILTLVSRESCARVSSELLFFIKARDREDIMSTGSVWFWETHVPLGSLVHPPEDLFDLRVPQLESVLLEDVLRLTAIPSFCLFRLSVVNIRL</sequence>
<dbReference type="EMBL" id="JAAIUW010000011">
    <property type="protein sequence ID" value="KAF7810312.1"/>
    <property type="molecule type" value="Genomic_DNA"/>
</dbReference>
<accession>A0A834SV77</accession>